<proteinExistence type="predicted"/>
<dbReference type="HOGENOM" id="CLU_159852_0_0_9"/>
<evidence type="ECO:0000313" key="4">
    <source>
        <dbReference type="Proteomes" id="UP000005104"/>
    </source>
</evidence>
<sequence>MKEKYVWLSPKELQLMLKGSLQWIDILPRVTSSRAGMRKLNESLNKSPYEPTIPKPEQVQLDSSKEKRIHSKRIEGQPVIWLLGSVGFLTLSSWLYFVLFSK</sequence>
<evidence type="ECO:0000256" key="2">
    <source>
        <dbReference type="SAM" id="Phobius"/>
    </source>
</evidence>
<protein>
    <submittedName>
        <fullName evidence="3">Uncharacterized protein</fullName>
    </submittedName>
</protein>
<keyword evidence="2" id="KW-0812">Transmembrane</keyword>
<dbReference type="RefSeq" id="WP_007778304.1">
    <property type="nucleotide sequence ID" value="NZ_CM001441.1"/>
</dbReference>
<keyword evidence="2" id="KW-1133">Transmembrane helix</keyword>
<name>H5Y183_9FIRM</name>
<feature type="transmembrane region" description="Helical" evidence="2">
    <location>
        <begin position="79"/>
        <end position="99"/>
    </location>
</feature>
<dbReference type="Proteomes" id="UP000005104">
    <property type="component" value="Chromosome"/>
</dbReference>
<dbReference type="AlphaFoldDB" id="H5Y183"/>
<evidence type="ECO:0000313" key="3">
    <source>
        <dbReference type="EMBL" id="EHQ87421.1"/>
    </source>
</evidence>
<feature type="region of interest" description="Disordered" evidence="1">
    <location>
        <begin position="44"/>
        <end position="64"/>
    </location>
</feature>
<dbReference type="EMBL" id="CM001441">
    <property type="protein sequence ID" value="EHQ87421.1"/>
    <property type="molecule type" value="Genomic_DNA"/>
</dbReference>
<evidence type="ECO:0000256" key="1">
    <source>
        <dbReference type="SAM" id="MobiDB-lite"/>
    </source>
</evidence>
<gene>
    <name evidence="3" type="ORF">DesyoDRAFT_0224</name>
</gene>
<accession>H5Y183</accession>
<keyword evidence="2" id="KW-0472">Membrane</keyword>
<dbReference type="STRING" id="768710.DesyoDRAFT_0224"/>
<reference evidence="3 4" key="1">
    <citation type="submission" date="2011-11" db="EMBL/GenBank/DDBJ databases">
        <title>The Noncontiguous Finished genome of Desulfosporosinus youngiae DSM 17734.</title>
        <authorList>
            <consortium name="US DOE Joint Genome Institute (JGI-PGF)"/>
            <person name="Lucas S."/>
            <person name="Han J."/>
            <person name="Lapidus A."/>
            <person name="Cheng J.-F."/>
            <person name="Goodwin L."/>
            <person name="Pitluck S."/>
            <person name="Peters L."/>
            <person name="Ovchinnikova G."/>
            <person name="Lu M."/>
            <person name="Land M.L."/>
            <person name="Hauser L."/>
            <person name="Pester M."/>
            <person name="Spring S."/>
            <person name="Ollivier B."/>
            <person name="Rattei T."/>
            <person name="Klenk H.-P."/>
            <person name="Wagner M."/>
            <person name="Loy A."/>
            <person name="Woyke T.J."/>
        </authorList>
    </citation>
    <scope>NUCLEOTIDE SEQUENCE [LARGE SCALE GENOMIC DNA]</scope>
    <source>
        <strain evidence="3 4">DSM 17734</strain>
    </source>
</reference>
<keyword evidence="4" id="KW-1185">Reference proteome</keyword>
<organism evidence="3 4">
    <name type="scientific">Desulfosporosinus youngiae DSM 17734</name>
    <dbReference type="NCBI Taxonomy" id="768710"/>
    <lineage>
        <taxon>Bacteria</taxon>
        <taxon>Bacillati</taxon>
        <taxon>Bacillota</taxon>
        <taxon>Clostridia</taxon>
        <taxon>Eubacteriales</taxon>
        <taxon>Desulfitobacteriaceae</taxon>
        <taxon>Desulfosporosinus</taxon>
    </lineage>
</organism>